<dbReference type="Proteomes" id="UP000199438">
    <property type="component" value="Unassembled WGS sequence"/>
</dbReference>
<dbReference type="STRING" id="1334022.SAMN04487907_101261"/>
<accession>A0A1I1DBZ5</accession>
<dbReference type="EMBL" id="FOKV01000001">
    <property type="protein sequence ID" value="SFB72314.1"/>
    <property type="molecule type" value="Genomic_DNA"/>
</dbReference>
<proteinExistence type="predicted"/>
<evidence type="ECO:0000313" key="1">
    <source>
        <dbReference type="EMBL" id="SFB72314.1"/>
    </source>
</evidence>
<reference evidence="2" key="1">
    <citation type="submission" date="2016-10" db="EMBL/GenBank/DDBJ databases">
        <authorList>
            <person name="Varghese N."/>
            <person name="Submissions S."/>
        </authorList>
    </citation>
    <scope>NUCLEOTIDE SEQUENCE [LARGE SCALE GENOMIC DNA]</scope>
    <source>
        <strain evidence="2">DSM 24499</strain>
    </source>
</reference>
<name>A0A1I1DBZ5_9FLAO</name>
<gene>
    <name evidence="1" type="ORF">SAMN04487907_101261</name>
</gene>
<dbReference type="AlphaFoldDB" id="A0A1I1DBZ5"/>
<evidence type="ECO:0000313" key="2">
    <source>
        <dbReference type="Proteomes" id="UP000199438"/>
    </source>
</evidence>
<sequence length="131" mass="14668">MQFGQGFFSKVKIMQKVKWRKQVLTIEAGSKYDQNTILIPSGKRVFAAAIGSKPKDQIINLGFDENGSEVETEMDLDFWKKNDTGKFLDGFKPLEYTGGSTLTLKLTATTDLTENFQVQVVFGIIDNDTTC</sequence>
<organism evidence="1 2">
    <name type="scientific">Zunongwangia mangrovi</name>
    <dbReference type="NCBI Taxonomy" id="1334022"/>
    <lineage>
        <taxon>Bacteria</taxon>
        <taxon>Pseudomonadati</taxon>
        <taxon>Bacteroidota</taxon>
        <taxon>Flavobacteriia</taxon>
        <taxon>Flavobacteriales</taxon>
        <taxon>Flavobacteriaceae</taxon>
        <taxon>Zunongwangia</taxon>
    </lineage>
</organism>
<keyword evidence="2" id="KW-1185">Reference proteome</keyword>
<protein>
    <submittedName>
        <fullName evidence="1">Uncharacterized protein</fullName>
    </submittedName>
</protein>